<dbReference type="Pfam" id="PF14358">
    <property type="entry name" value="DUF4405"/>
    <property type="match status" value="1"/>
</dbReference>
<dbReference type="KEGG" id="ttq:NIES37_65150"/>
<dbReference type="EMBL" id="AP018248">
    <property type="protein sequence ID" value="BAZ02502.1"/>
    <property type="molecule type" value="Genomic_DNA"/>
</dbReference>
<keyword evidence="1" id="KW-0812">Transmembrane</keyword>
<keyword evidence="1" id="KW-1133">Transmembrane helix</keyword>
<evidence type="ECO:0000256" key="1">
    <source>
        <dbReference type="SAM" id="Phobius"/>
    </source>
</evidence>
<accession>A0A1Z4NA11</accession>
<keyword evidence="4" id="KW-1185">Reference proteome</keyword>
<feature type="transmembrane region" description="Helical" evidence="1">
    <location>
        <begin position="12"/>
        <end position="39"/>
    </location>
</feature>
<dbReference type="RefSeq" id="WP_339382093.1">
    <property type="nucleotide sequence ID" value="NZ_CAWNJS010000001.1"/>
</dbReference>
<evidence type="ECO:0000259" key="2">
    <source>
        <dbReference type="Pfam" id="PF14358"/>
    </source>
</evidence>
<feature type="transmembrane region" description="Helical" evidence="1">
    <location>
        <begin position="59"/>
        <end position="80"/>
    </location>
</feature>
<dbReference type="AlphaFoldDB" id="A0A1Z4NA11"/>
<reference evidence="3 4" key="1">
    <citation type="submission" date="2017-06" db="EMBL/GenBank/DDBJ databases">
        <title>Genome sequencing of cyanobaciteial culture collection at National Institute for Environmental Studies (NIES).</title>
        <authorList>
            <person name="Hirose Y."/>
            <person name="Shimura Y."/>
            <person name="Fujisawa T."/>
            <person name="Nakamura Y."/>
            <person name="Kawachi M."/>
        </authorList>
    </citation>
    <scope>NUCLEOTIDE SEQUENCE [LARGE SCALE GENOMIC DNA]</scope>
    <source>
        <strain evidence="3 4">NIES-37</strain>
    </source>
</reference>
<name>A0A1Z4NA11_9CYAN</name>
<evidence type="ECO:0000313" key="4">
    <source>
        <dbReference type="Proteomes" id="UP000218785"/>
    </source>
</evidence>
<organism evidence="3 4">
    <name type="scientific">Tolypothrix tenuis PCC 7101</name>
    <dbReference type="NCBI Taxonomy" id="231146"/>
    <lineage>
        <taxon>Bacteria</taxon>
        <taxon>Bacillati</taxon>
        <taxon>Cyanobacteriota</taxon>
        <taxon>Cyanophyceae</taxon>
        <taxon>Nostocales</taxon>
        <taxon>Tolypothrichaceae</taxon>
        <taxon>Tolypothrix</taxon>
    </lineage>
</organism>
<dbReference type="Proteomes" id="UP000218785">
    <property type="component" value="Chromosome"/>
</dbReference>
<feature type="domain" description="Flavinylation-associated cytochrome" evidence="2">
    <location>
        <begin position="20"/>
        <end position="79"/>
    </location>
</feature>
<protein>
    <recommendedName>
        <fullName evidence="2">Flavinylation-associated cytochrome domain-containing protein</fullName>
    </recommendedName>
</protein>
<sequence length="81" mass="9379">MNSDKRNSQLKIYFHLVDILALITCWTLAFLTGFLLWFLPTGNSVNRVAWFFGLLKHEWGKLHLFMSVIALCITTIHIVIS</sequence>
<evidence type="ECO:0000313" key="3">
    <source>
        <dbReference type="EMBL" id="BAZ02502.1"/>
    </source>
</evidence>
<dbReference type="InterPro" id="IPR025517">
    <property type="entry name" value="DUF4405"/>
</dbReference>
<gene>
    <name evidence="3" type="ORF">NIES37_65150</name>
</gene>
<keyword evidence="1" id="KW-0472">Membrane</keyword>
<proteinExistence type="predicted"/>